<keyword evidence="2" id="KW-1185">Reference proteome</keyword>
<evidence type="ECO:0000313" key="1">
    <source>
        <dbReference type="EMBL" id="KAH8482916.1"/>
    </source>
</evidence>
<dbReference type="Proteomes" id="UP000807159">
    <property type="component" value="Chromosome 18"/>
</dbReference>
<dbReference type="EMBL" id="JACEGQ020000018">
    <property type="protein sequence ID" value="KAH8482916.1"/>
    <property type="molecule type" value="Genomic_DNA"/>
</dbReference>
<reference evidence="1" key="1">
    <citation type="journal article" date="2021" name="J. Hered.">
        <title>Genome Assembly of Salicaceae Populus deltoides (Eastern Cottonwood) I-69 Based on Nanopore Sequencing and Hi-C Technologies.</title>
        <authorList>
            <person name="Bai S."/>
            <person name="Wu H."/>
            <person name="Zhang J."/>
            <person name="Pan Z."/>
            <person name="Zhao W."/>
            <person name="Li Z."/>
            <person name="Tong C."/>
        </authorList>
    </citation>
    <scope>NUCLEOTIDE SEQUENCE</scope>
    <source>
        <tissue evidence="1">Leaf</tissue>
    </source>
</reference>
<feature type="non-terminal residue" evidence="1">
    <location>
        <position position="1"/>
    </location>
</feature>
<comment type="caution">
    <text evidence="1">The sequence shown here is derived from an EMBL/GenBank/DDBJ whole genome shotgun (WGS) entry which is preliminary data.</text>
</comment>
<dbReference type="AlphaFoldDB" id="A0A8T2WPV6"/>
<gene>
    <name evidence="1" type="ORF">H0E87_030134</name>
</gene>
<proteinExistence type="predicted"/>
<accession>A0A8T2WPV6</accession>
<organism evidence="1 2">
    <name type="scientific">Populus deltoides</name>
    <name type="common">Eastern poplar</name>
    <name type="synonym">Eastern cottonwood</name>
    <dbReference type="NCBI Taxonomy" id="3696"/>
    <lineage>
        <taxon>Eukaryota</taxon>
        <taxon>Viridiplantae</taxon>
        <taxon>Streptophyta</taxon>
        <taxon>Embryophyta</taxon>
        <taxon>Tracheophyta</taxon>
        <taxon>Spermatophyta</taxon>
        <taxon>Magnoliopsida</taxon>
        <taxon>eudicotyledons</taxon>
        <taxon>Gunneridae</taxon>
        <taxon>Pentapetalae</taxon>
        <taxon>rosids</taxon>
        <taxon>fabids</taxon>
        <taxon>Malpighiales</taxon>
        <taxon>Salicaceae</taxon>
        <taxon>Saliceae</taxon>
        <taxon>Populus</taxon>
    </lineage>
</organism>
<name>A0A8T2WPV6_POPDE</name>
<evidence type="ECO:0000313" key="2">
    <source>
        <dbReference type="Proteomes" id="UP000807159"/>
    </source>
</evidence>
<protein>
    <submittedName>
        <fullName evidence="1">Uncharacterized protein</fullName>
    </submittedName>
</protein>
<sequence length="49" mass="5499">TVGSDQQSCWAYAVAHELGSLYIEICRMRIWRSTNGIAVPMRAGVLMAW</sequence>